<feature type="transmembrane region" description="Helical" evidence="2">
    <location>
        <begin position="214"/>
        <end position="235"/>
    </location>
</feature>
<sequence length="240" mass="26353">MSDKDDDDARYVDATVRRIARLAETSPNEAEILIVALRDAGYEARDVEGAIDTAVRSAVDRVAGECDTARSVSASQEGIAAAAKLLAATEAPLRVLFALGGRDNTVTRDVCDEVARVVDRSVATYAKWHDTDLRGGPLLIRARDLATSPSTRSAIDKHLRRSRRRSSAVARANQRRARPRPHAPRLRTVRTDRWSDRASGGYGQTGDVGRVAVVLYWLFWVVAWGVPIGLVILLVRWLEG</sequence>
<reference evidence="3 4" key="1">
    <citation type="submission" date="2020-10" db="EMBL/GenBank/DDBJ databases">
        <title>Myceligenerans pegani sp. nov., an endophytic actinomycete isolated from Peganum harmala L. in Xinjiang, China.</title>
        <authorList>
            <person name="Xin L."/>
        </authorList>
    </citation>
    <scope>NUCLEOTIDE SEQUENCE [LARGE SCALE GENOMIC DNA]</scope>
    <source>
        <strain evidence="3 4">TRM65318</strain>
    </source>
</reference>
<feature type="compositionally biased region" description="Basic residues" evidence="1">
    <location>
        <begin position="173"/>
        <end position="188"/>
    </location>
</feature>
<evidence type="ECO:0000313" key="3">
    <source>
        <dbReference type="EMBL" id="MBE1874206.1"/>
    </source>
</evidence>
<name>A0ABR9MT48_9MICO</name>
<keyword evidence="2" id="KW-0812">Transmembrane</keyword>
<comment type="caution">
    <text evidence="3">The sequence shown here is derived from an EMBL/GenBank/DDBJ whole genome shotgun (WGS) entry which is preliminary data.</text>
</comment>
<keyword evidence="2" id="KW-0472">Membrane</keyword>
<evidence type="ECO:0000256" key="2">
    <source>
        <dbReference type="SAM" id="Phobius"/>
    </source>
</evidence>
<dbReference type="EMBL" id="JADAQT010000013">
    <property type="protein sequence ID" value="MBE1874206.1"/>
    <property type="molecule type" value="Genomic_DNA"/>
</dbReference>
<protein>
    <submittedName>
        <fullName evidence="3">Uncharacterized protein</fullName>
    </submittedName>
</protein>
<feature type="region of interest" description="Disordered" evidence="1">
    <location>
        <begin position="151"/>
        <end position="190"/>
    </location>
</feature>
<gene>
    <name evidence="3" type="ORF">IHE71_00575</name>
</gene>
<accession>A0ABR9MT48</accession>
<dbReference type="Proteomes" id="UP000625527">
    <property type="component" value="Unassembled WGS sequence"/>
</dbReference>
<dbReference type="RefSeq" id="WP_192860786.1">
    <property type="nucleotide sequence ID" value="NZ_JADAQT010000013.1"/>
</dbReference>
<evidence type="ECO:0000313" key="4">
    <source>
        <dbReference type="Proteomes" id="UP000625527"/>
    </source>
</evidence>
<evidence type="ECO:0000256" key="1">
    <source>
        <dbReference type="SAM" id="MobiDB-lite"/>
    </source>
</evidence>
<keyword evidence="2" id="KW-1133">Transmembrane helix</keyword>
<keyword evidence="4" id="KW-1185">Reference proteome</keyword>
<organism evidence="3 4">
    <name type="scientific">Myceligenerans pegani</name>
    <dbReference type="NCBI Taxonomy" id="2776917"/>
    <lineage>
        <taxon>Bacteria</taxon>
        <taxon>Bacillati</taxon>
        <taxon>Actinomycetota</taxon>
        <taxon>Actinomycetes</taxon>
        <taxon>Micrococcales</taxon>
        <taxon>Promicromonosporaceae</taxon>
        <taxon>Myceligenerans</taxon>
    </lineage>
</organism>
<proteinExistence type="predicted"/>